<keyword evidence="2" id="KW-1185">Reference proteome</keyword>
<dbReference type="EMBL" id="CP053708">
    <property type="protein sequence ID" value="QKE92491.1"/>
    <property type="molecule type" value="Genomic_DNA"/>
</dbReference>
<sequence>MHEIADVTRGRRPAEPFPFALVRVERHSCGQPDHDGLVGGVKPVLDCLTTPKQLVARKPTSRARVRNPMGLGFVVDDSPDHILLEVVHVKTRHADQCTLVTITEAVRQMQVAA</sequence>
<protein>
    <submittedName>
        <fullName evidence="1">Uncharacterized protein</fullName>
    </submittedName>
</protein>
<evidence type="ECO:0000313" key="2">
    <source>
        <dbReference type="Proteomes" id="UP000500767"/>
    </source>
</evidence>
<reference evidence="1 2" key="1">
    <citation type="journal article" date="2014" name="World J. Microbiol. Biotechnol.">
        <title>Biodiversity and physiological characteristics of Antarctic and Arctic lichens-associated bacteria.</title>
        <authorList>
            <person name="Lee Y.M."/>
            <person name="Kim E.H."/>
            <person name="Lee H.K."/>
            <person name="Hong S.G."/>
        </authorList>
    </citation>
    <scope>NUCLEOTIDE SEQUENCE [LARGE SCALE GENOMIC DNA]</scope>
    <source>
        <strain evidence="1 2">PAMC 26569</strain>
    </source>
</reference>
<proteinExistence type="predicted"/>
<dbReference type="AlphaFoldDB" id="A0A6M8HWQ8"/>
<gene>
    <name evidence="1" type="ORF">HN018_06760</name>
</gene>
<dbReference type="Proteomes" id="UP000500767">
    <property type="component" value="Chromosome"/>
</dbReference>
<name>A0A6M8HWQ8_9PROT</name>
<dbReference type="KEGG" id="lck:HN018_06760"/>
<organism evidence="1 2">
    <name type="scientific">Lichenicola cladoniae</name>
    <dbReference type="NCBI Taxonomy" id="1484109"/>
    <lineage>
        <taxon>Bacteria</taxon>
        <taxon>Pseudomonadati</taxon>
        <taxon>Pseudomonadota</taxon>
        <taxon>Alphaproteobacteria</taxon>
        <taxon>Acetobacterales</taxon>
        <taxon>Acetobacteraceae</taxon>
        <taxon>Lichenicola</taxon>
    </lineage>
</organism>
<accession>A0A6M8HWQ8</accession>
<evidence type="ECO:0000313" key="1">
    <source>
        <dbReference type="EMBL" id="QKE92491.1"/>
    </source>
</evidence>